<dbReference type="PANTHER" id="PTHR14482:SF0">
    <property type="entry name" value="PROTEIN CUSTOS"/>
    <property type="match status" value="1"/>
</dbReference>
<evidence type="ECO:0000313" key="9">
    <source>
        <dbReference type="Proteomes" id="UP001152759"/>
    </source>
</evidence>
<evidence type="ECO:0000313" key="8">
    <source>
        <dbReference type="EMBL" id="CAH0383240.1"/>
    </source>
</evidence>
<evidence type="ECO:0000256" key="3">
    <source>
        <dbReference type="ARBA" id="ARBA00013465"/>
    </source>
</evidence>
<dbReference type="GO" id="GO:0016055">
    <property type="term" value="P:Wnt signaling pathway"/>
    <property type="evidence" value="ECO:0007669"/>
    <property type="project" value="UniProtKB-KW"/>
</dbReference>
<dbReference type="InterPro" id="IPR026694">
    <property type="entry name" value="CUSTOS"/>
</dbReference>
<evidence type="ECO:0000256" key="5">
    <source>
        <dbReference type="ARBA" id="ARBA00022687"/>
    </source>
</evidence>
<comment type="subcellular location">
    <subcellularLocation>
        <location evidence="1">Nucleus envelope</location>
    </subcellularLocation>
</comment>
<dbReference type="Proteomes" id="UP001152759">
    <property type="component" value="Chromosome 10"/>
</dbReference>
<reference evidence="8" key="1">
    <citation type="submission" date="2021-12" db="EMBL/GenBank/DDBJ databases">
        <authorList>
            <person name="King R."/>
        </authorList>
    </citation>
    <scope>NUCLEOTIDE SEQUENCE</scope>
</reference>
<evidence type="ECO:0000256" key="6">
    <source>
        <dbReference type="ARBA" id="ARBA00023242"/>
    </source>
</evidence>
<dbReference type="GO" id="GO:0005635">
    <property type="term" value="C:nuclear envelope"/>
    <property type="evidence" value="ECO:0007669"/>
    <property type="project" value="UniProtKB-SubCell"/>
</dbReference>
<keyword evidence="4" id="KW-0217">Developmental protein</keyword>
<evidence type="ECO:0000256" key="4">
    <source>
        <dbReference type="ARBA" id="ARBA00022473"/>
    </source>
</evidence>
<evidence type="ECO:0000256" key="7">
    <source>
        <dbReference type="SAM" id="MobiDB-lite"/>
    </source>
</evidence>
<evidence type="ECO:0000256" key="2">
    <source>
        <dbReference type="ARBA" id="ARBA00008632"/>
    </source>
</evidence>
<dbReference type="AlphaFoldDB" id="A0A9P0A4V9"/>
<keyword evidence="9" id="KW-1185">Reference proteome</keyword>
<name>A0A9P0A4V9_BEMTA</name>
<keyword evidence="6" id="KW-0539">Nucleus</keyword>
<accession>A0A9P0A4V9</accession>
<gene>
    <name evidence="8" type="ORF">BEMITA_LOCUS2703</name>
</gene>
<organism evidence="8 9">
    <name type="scientific">Bemisia tabaci</name>
    <name type="common">Sweetpotato whitefly</name>
    <name type="synonym">Aleurodes tabaci</name>
    <dbReference type="NCBI Taxonomy" id="7038"/>
    <lineage>
        <taxon>Eukaryota</taxon>
        <taxon>Metazoa</taxon>
        <taxon>Ecdysozoa</taxon>
        <taxon>Arthropoda</taxon>
        <taxon>Hexapoda</taxon>
        <taxon>Insecta</taxon>
        <taxon>Pterygota</taxon>
        <taxon>Neoptera</taxon>
        <taxon>Paraneoptera</taxon>
        <taxon>Hemiptera</taxon>
        <taxon>Sternorrhyncha</taxon>
        <taxon>Aleyrodoidea</taxon>
        <taxon>Aleyrodidae</taxon>
        <taxon>Aleyrodinae</taxon>
        <taxon>Bemisia</taxon>
    </lineage>
</organism>
<sequence>MSSSSDSSEDENVERLRDALDVRFISDSLYSSDGKADLKIKEPEKPKPLPSNRPVPEEFVTHHLKVTPEFQSFVSKQLSKFLDEQIKEVKKKKPKSKTEPDGMSGIYLLRNSKSFLSSEEPDHHFIPTKRCRRKEQHINCTEEDMLEVVVSPEWVLNGEGTKGWQRNAKKSPLFSYKKNKEGVLELISETS</sequence>
<feature type="compositionally biased region" description="Basic and acidic residues" evidence="7">
    <location>
        <begin position="35"/>
        <end position="47"/>
    </location>
</feature>
<dbReference type="KEGG" id="btab:109037918"/>
<dbReference type="EMBL" id="OU963871">
    <property type="protein sequence ID" value="CAH0383240.1"/>
    <property type="molecule type" value="Genomic_DNA"/>
</dbReference>
<protein>
    <recommendedName>
        <fullName evidence="3">Protein CUSTOS</fullName>
    </recommendedName>
</protein>
<evidence type="ECO:0000256" key="1">
    <source>
        <dbReference type="ARBA" id="ARBA00004259"/>
    </source>
</evidence>
<proteinExistence type="inferred from homology"/>
<feature type="region of interest" description="Disordered" evidence="7">
    <location>
        <begin position="35"/>
        <end position="55"/>
    </location>
</feature>
<keyword evidence="5" id="KW-0879">Wnt signaling pathway</keyword>
<comment type="similarity">
    <text evidence="2">Belongs to the CUSTOS family.</text>
</comment>
<dbReference type="PANTHER" id="PTHR14482">
    <property type="entry name" value="CHROMOSOME 12 ORF 43 HOMOLOG"/>
    <property type="match status" value="1"/>
</dbReference>